<dbReference type="EMBL" id="PVSN01000044">
    <property type="protein sequence ID" value="TGE72083.1"/>
    <property type="molecule type" value="Genomic_DNA"/>
</dbReference>
<dbReference type="RefSeq" id="WP_135519748.1">
    <property type="nucleotide sequence ID" value="NZ_PVSN01000044.1"/>
</dbReference>
<feature type="domain" description="SGNH hydrolase-type esterase" evidence="4">
    <location>
        <begin position="79"/>
        <end position="263"/>
    </location>
</feature>
<dbReference type="SUPFAM" id="SSF69360">
    <property type="entry name" value="Cell wall binding repeat"/>
    <property type="match status" value="2"/>
</dbReference>
<reference evidence="5 6" key="1">
    <citation type="submission" date="2018-03" db="EMBL/GenBank/DDBJ databases">
        <title>Genome sequencing of Weissella confusa isolates.</title>
        <authorList>
            <person name="Kajala I."/>
            <person name="Baruah R."/>
            <person name="Bergsveinson J."/>
            <person name="Juvonen R."/>
            <person name="Ziola B."/>
        </authorList>
    </citation>
    <scope>NUCLEOTIDE SEQUENCE [LARGE SCALE GENOMIC DNA]</scope>
    <source>
        <strain evidence="5 6">VTT E-062653</strain>
    </source>
</reference>
<evidence type="ECO:0000256" key="3">
    <source>
        <dbReference type="SAM" id="SignalP"/>
    </source>
</evidence>
<dbReference type="OrthoDB" id="2147695at2"/>
<feature type="chain" id="PRO_5021474949" description="SGNH hydrolase-type esterase domain-containing protein" evidence="3">
    <location>
        <begin position="31"/>
        <end position="645"/>
    </location>
</feature>
<dbReference type="Proteomes" id="UP000297646">
    <property type="component" value="Unassembled WGS sequence"/>
</dbReference>
<dbReference type="CDD" id="cd00229">
    <property type="entry name" value="SGNH_hydrolase"/>
    <property type="match status" value="1"/>
</dbReference>
<dbReference type="PROSITE" id="PS51170">
    <property type="entry name" value="CW"/>
    <property type="match status" value="1"/>
</dbReference>
<evidence type="ECO:0000313" key="6">
    <source>
        <dbReference type="Proteomes" id="UP000297646"/>
    </source>
</evidence>
<dbReference type="InterPro" id="IPR013830">
    <property type="entry name" value="SGNH_hydro"/>
</dbReference>
<keyword evidence="3" id="KW-0732">Signal</keyword>
<dbReference type="Gene3D" id="2.10.270.10">
    <property type="entry name" value="Cholin Binding"/>
    <property type="match status" value="2"/>
</dbReference>
<comment type="caution">
    <text evidence="5">The sequence shown here is derived from an EMBL/GenBank/DDBJ whole genome shotgun (WGS) entry which is preliminary data.</text>
</comment>
<dbReference type="InterPro" id="IPR018337">
    <property type="entry name" value="Cell_wall/Cho-bd_repeat"/>
</dbReference>
<dbReference type="Gene3D" id="3.40.50.1110">
    <property type="entry name" value="SGNH hydrolase"/>
    <property type="match status" value="1"/>
</dbReference>
<name>A0A4Z0RZM5_WEICO</name>
<feature type="repeat" description="Cell wall-binding" evidence="2">
    <location>
        <begin position="623"/>
        <end position="642"/>
    </location>
</feature>
<protein>
    <recommendedName>
        <fullName evidence="4">SGNH hydrolase-type esterase domain-containing protein</fullName>
    </recommendedName>
</protein>
<keyword evidence="1" id="KW-0677">Repeat</keyword>
<gene>
    <name evidence="5" type="ORF">C6P11_06790</name>
</gene>
<dbReference type="SUPFAM" id="SSF52266">
    <property type="entry name" value="SGNH hydrolase"/>
    <property type="match status" value="1"/>
</dbReference>
<proteinExistence type="predicted"/>
<dbReference type="Gene3D" id="2.10.270.20">
    <property type="match status" value="2"/>
</dbReference>
<dbReference type="InterPro" id="IPR036514">
    <property type="entry name" value="SGNH_hydro_sf"/>
</dbReference>
<sequence length="645" mass="71941">MGDARKQLLMAVLVLSAGGALLTTPQPVSADTILHTTESLATTQSIEGIAAVTPSAGVAPVITDTSDTKTKFANHNLWALGDSLAVGYNGADDSDSWSENLHYNMKYQTLHNEHAHSGSQIAGPKPSGEPIHFSKTVSDVIGNAAFTSDKQPVVMIELGVNDLNYSSNNLKYVQERLSQNIRTLRQANPNVVIYGILPFANYLGGDFNTIHGGGYSFNQLTDALTEVYASFKIPVLDWVNYDIDRSPNSLGDKTVHPTGETYAHMSEIVADFMDKNANVLTPGTEKDTGKYFYSNGWHWNDKGEAQYGLGKGSNGVTQLAAGAQKIAGTYYWFDPKSGAMATHAGEVSNAGKSYYTGADGKLIQGLIMVNGQVNYYGNNGTYYKRQNDQTGYLQPLNGGWYWFEKGQLYTGFRSYMGAYYFFINGIRQENRWVSEWGNKYYVGADGRSVQGSAVFIDGVPYDFGTNGTFHLRGAASGYLNSPSGWRWYENGKLYTGFRNYMGAFYYFNKGVRQENKWVSEWGNTYYVGGDGRSVQGHAYMINGVAYDFGNNGTFHKRGRTSGYVYDGSKKNGGYRWYEDGKLFTGFRYYMGTYYWFVDGVRQNQGWRTAWGYKYWTDKEGRAVQGWQTINGTRYYFGEDGTYFLR</sequence>
<dbReference type="Pfam" id="PF13472">
    <property type="entry name" value="Lipase_GDSL_2"/>
    <property type="match status" value="1"/>
</dbReference>
<organism evidence="5 6">
    <name type="scientific">Weissella confusa</name>
    <name type="common">Lactobacillus confusus</name>
    <dbReference type="NCBI Taxonomy" id="1583"/>
    <lineage>
        <taxon>Bacteria</taxon>
        <taxon>Bacillati</taxon>
        <taxon>Bacillota</taxon>
        <taxon>Bacilli</taxon>
        <taxon>Lactobacillales</taxon>
        <taxon>Lactobacillaceae</taxon>
        <taxon>Weissella</taxon>
    </lineage>
</organism>
<evidence type="ECO:0000313" key="5">
    <source>
        <dbReference type="EMBL" id="TGE72083.1"/>
    </source>
</evidence>
<evidence type="ECO:0000256" key="1">
    <source>
        <dbReference type="ARBA" id="ARBA00022737"/>
    </source>
</evidence>
<accession>A0A4Z0RZM5</accession>
<dbReference type="AlphaFoldDB" id="A0A4Z0RZM5"/>
<evidence type="ECO:0000256" key="2">
    <source>
        <dbReference type="PROSITE-ProRule" id="PRU00591"/>
    </source>
</evidence>
<evidence type="ECO:0000259" key="4">
    <source>
        <dbReference type="Pfam" id="PF13472"/>
    </source>
</evidence>
<feature type="signal peptide" evidence="3">
    <location>
        <begin position="1"/>
        <end position="30"/>
    </location>
</feature>